<dbReference type="SMART" id="SM00356">
    <property type="entry name" value="ZnF_C3H1"/>
    <property type="match status" value="3"/>
</dbReference>
<dbReference type="PROSITE" id="PS50103">
    <property type="entry name" value="ZF_C3H1"/>
    <property type="match status" value="2"/>
</dbReference>
<name>A0A6A3NLS2_9STRA</name>
<evidence type="ECO:0000256" key="3">
    <source>
        <dbReference type="ARBA" id="ARBA00022833"/>
    </source>
</evidence>
<dbReference type="Pfam" id="PF00642">
    <property type="entry name" value="zf-CCCH"/>
    <property type="match status" value="1"/>
</dbReference>
<feature type="domain" description="C3H1-type" evidence="6">
    <location>
        <begin position="314"/>
        <end position="340"/>
    </location>
</feature>
<dbReference type="EMBL" id="QXFU01000049">
    <property type="protein sequence ID" value="KAE9046486.1"/>
    <property type="molecule type" value="Genomic_DNA"/>
</dbReference>
<evidence type="ECO:0000259" key="6">
    <source>
        <dbReference type="PROSITE" id="PS50103"/>
    </source>
</evidence>
<dbReference type="PANTHER" id="PTHR32094">
    <property type="entry name" value="FANCONI ANEMIA GROUP E PROTEIN"/>
    <property type="match status" value="1"/>
</dbReference>
<dbReference type="GO" id="GO:0008270">
    <property type="term" value="F:zinc ion binding"/>
    <property type="evidence" value="ECO:0007669"/>
    <property type="project" value="UniProtKB-KW"/>
</dbReference>
<dbReference type="GO" id="GO:0043240">
    <property type="term" value="C:Fanconi anaemia nuclear complex"/>
    <property type="evidence" value="ECO:0007669"/>
    <property type="project" value="InterPro"/>
</dbReference>
<dbReference type="InterPro" id="IPR000571">
    <property type="entry name" value="Znf_CCCH"/>
</dbReference>
<dbReference type="InterPro" id="IPR039685">
    <property type="entry name" value="FANCE"/>
</dbReference>
<dbReference type="Proteomes" id="UP000435112">
    <property type="component" value="Unassembled WGS sequence"/>
</dbReference>
<gene>
    <name evidence="7" type="ORF">PR002_g1646</name>
</gene>
<dbReference type="InterPro" id="IPR036855">
    <property type="entry name" value="Znf_CCCH_sf"/>
</dbReference>
<feature type="zinc finger region" description="C3H1-type" evidence="4">
    <location>
        <begin position="260"/>
        <end position="288"/>
    </location>
</feature>
<dbReference type="Gene3D" id="1.25.40.480">
    <property type="match status" value="1"/>
</dbReference>
<dbReference type="PANTHER" id="PTHR32094:SF5">
    <property type="entry name" value="FANCONI ANEMIA GROUP E PROTEIN"/>
    <property type="match status" value="1"/>
</dbReference>
<feature type="region of interest" description="Disordered" evidence="5">
    <location>
        <begin position="579"/>
        <end position="611"/>
    </location>
</feature>
<feature type="compositionally biased region" description="Basic and acidic residues" evidence="5">
    <location>
        <begin position="599"/>
        <end position="611"/>
    </location>
</feature>
<sequence>MEEATLRAKIQAMKNLLEAKRQRTVLSSSPTYPANRHPSHAPRRFARATPSGPVNRSWNRFSPSSASPNPNPSVVGANKVWRRDDAAMSPAEAAARSNTPPSAPLGANKTWKRPVKVAASNSAVVKRVGKSMQLQMLRLEDGECSKANGGFSLVRAGVKKRPTVAVNKSPSVTPTATTAVTASPVDNSVHIGGVKYVVANGGKVLKRCATEERKTSAIRRSGSMSLTTKSGAARAALLRANAAIRRAHTKRLQAAKKTVKVRTVYCSFYNRFGYCKNKDACRFIHDSRRVAMCRKFLKNECSDPNCLLSHLHDENKVPDCKMFLRGACTRDGCKYRHVKARAPDYYPEIAHSGCQIRDRCVWPVDEWFSLSPHTRGYGLHFKFGAKSMDRVQFVAFVAQSKGAIGVRQFLQDHRPQAPDVLLELSSPVLLDGEDSDASTGADFGIRLELSSLRVQREIWSALASGASPSQDAAVALARAYLQMAARPRRRESDAVCVSLARMVVAGAGEEDAREQVQENSTTDAAFRRRMRRLTLNRVKFPTPQEEEDRIYCTAGLQKTLPFSGASSRVNKRPRADLVEVTELNSRHNTPASPPPPVKSQERPPLSKEMEDRASALAKQLVQLSRSDATAAVDDVATRTFDMLAEVVNDVHTTYAANERSFQCLCQMLRMSSTSDEALFQITRALVDSNWSSRYAAIFLETSVLPKIRAADSVISRVLLQTALRFGSAYAGTLVDSLLLPLLVGSKDTDSGNVFGPAQAEALTRILRSPDTVRADQLDGFIQKSLTAVDASDDGTSAHLLSNESVLLVFQNIFNTKPVLSPLTVERVVGACEAVLERPEGEQLKGSLKFATVIFTLISKYPQPCTGHVETLESIANQLTSIMAKTTVRSLQKLKANK</sequence>
<dbReference type="AlphaFoldDB" id="A0A6A3NLS2"/>
<comment type="caution">
    <text evidence="7">The sequence shown here is derived from an EMBL/GenBank/DDBJ whole genome shotgun (WGS) entry which is preliminary data.</text>
</comment>
<feature type="domain" description="C3H1-type" evidence="6">
    <location>
        <begin position="260"/>
        <end position="288"/>
    </location>
</feature>
<keyword evidence="3 4" id="KW-0862">Zinc</keyword>
<dbReference type="SUPFAM" id="SSF90229">
    <property type="entry name" value="CCCH zinc finger"/>
    <property type="match status" value="1"/>
</dbReference>
<evidence type="ECO:0000256" key="2">
    <source>
        <dbReference type="ARBA" id="ARBA00022771"/>
    </source>
</evidence>
<evidence type="ECO:0000256" key="5">
    <source>
        <dbReference type="SAM" id="MobiDB-lite"/>
    </source>
</evidence>
<protein>
    <recommendedName>
        <fullName evidence="6">C3H1-type domain-containing protein</fullName>
    </recommendedName>
</protein>
<feature type="compositionally biased region" description="Polar residues" evidence="5">
    <location>
        <begin position="52"/>
        <end position="61"/>
    </location>
</feature>
<organism evidence="7 8">
    <name type="scientific">Phytophthora rubi</name>
    <dbReference type="NCBI Taxonomy" id="129364"/>
    <lineage>
        <taxon>Eukaryota</taxon>
        <taxon>Sar</taxon>
        <taxon>Stramenopiles</taxon>
        <taxon>Oomycota</taxon>
        <taxon>Peronosporomycetes</taxon>
        <taxon>Peronosporales</taxon>
        <taxon>Peronosporaceae</taxon>
        <taxon>Phytophthora</taxon>
    </lineage>
</organism>
<evidence type="ECO:0000256" key="1">
    <source>
        <dbReference type="ARBA" id="ARBA00022723"/>
    </source>
</evidence>
<evidence type="ECO:0000256" key="4">
    <source>
        <dbReference type="PROSITE-ProRule" id="PRU00723"/>
    </source>
</evidence>
<dbReference type="GO" id="GO:0036297">
    <property type="term" value="P:interstrand cross-link repair"/>
    <property type="evidence" value="ECO:0007669"/>
    <property type="project" value="InterPro"/>
</dbReference>
<feature type="zinc finger region" description="C3H1-type" evidence="4">
    <location>
        <begin position="314"/>
        <end position="340"/>
    </location>
</feature>
<evidence type="ECO:0000313" key="7">
    <source>
        <dbReference type="EMBL" id="KAE9046486.1"/>
    </source>
</evidence>
<keyword evidence="1 4" id="KW-0479">Metal-binding</keyword>
<feature type="region of interest" description="Disordered" evidence="5">
    <location>
        <begin position="86"/>
        <end position="108"/>
    </location>
</feature>
<evidence type="ECO:0000313" key="8">
    <source>
        <dbReference type="Proteomes" id="UP000435112"/>
    </source>
</evidence>
<proteinExistence type="predicted"/>
<keyword evidence="2 4" id="KW-0863">Zinc-finger</keyword>
<dbReference type="Gene3D" id="4.10.1000.10">
    <property type="entry name" value="Zinc finger, CCCH-type"/>
    <property type="match status" value="1"/>
</dbReference>
<accession>A0A6A3NLS2</accession>
<feature type="region of interest" description="Disordered" evidence="5">
    <location>
        <begin position="23"/>
        <end position="73"/>
    </location>
</feature>
<reference evidence="7 8" key="1">
    <citation type="submission" date="2018-09" db="EMBL/GenBank/DDBJ databases">
        <title>Genomic investigation of the strawberry pathogen Phytophthora fragariae indicates pathogenicity is determined by transcriptional variation in three key races.</title>
        <authorList>
            <person name="Adams T.M."/>
            <person name="Armitage A.D."/>
            <person name="Sobczyk M.K."/>
            <person name="Bates H.J."/>
            <person name="Dunwell J.M."/>
            <person name="Nellist C.F."/>
            <person name="Harrison R.J."/>
        </authorList>
    </citation>
    <scope>NUCLEOTIDE SEQUENCE [LARGE SCALE GENOMIC DNA]</scope>
    <source>
        <strain evidence="7 8">SCRP324</strain>
    </source>
</reference>
<dbReference type="OrthoDB" id="3247158at2759"/>
<feature type="compositionally biased region" description="Basic residues" evidence="5">
    <location>
        <begin position="37"/>
        <end position="46"/>
    </location>
</feature>